<reference evidence="2 3" key="1">
    <citation type="submission" date="2013-02" db="EMBL/GenBank/DDBJ databases">
        <authorList>
            <person name="Genoscope - CEA"/>
        </authorList>
    </citation>
    <scope>NUCLEOTIDE SEQUENCE [LARGE SCALE GENOMIC DNA]</scope>
    <source>
        <strain evidence="2 3">STM 2683</strain>
    </source>
</reference>
<dbReference type="EMBL" id="CAUM01000146">
    <property type="protein sequence ID" value="CCV08535.1"/>
    <property type="molecule type" value="Genomic_DNA"/>
</dbReference>
<evidence type="ECO:0000313" key="3">
    <source>
        <dbReference type="Proteomes" id="UP000012062"/>
    </source>
</evidence>
<comment type="caution">
    <text evidence="2">The sequence shown here is derived from an EMBL/GenBank/DDBJ whole genome shotgun (WGS) entry which is preliminary data.</text>
</comment>
<organism evidence="2 3">
    <name type="scientific">Mesorhizobium metallidurans STM 2683</name>
    <dbReference type="NCBI Taxonomy" id="1297569"/>
    <lineage>
        <taxon>Bacteria</taxon>
        <taxon>Pseudomonadati</taxon>
        <taxon>Pseudomonadota</taxon>
        <taxon>Alphaproteobacteria</taxon>
        <taxon>Hyphomicrobiales</taxon>
        <taxon>Phyllobacteriaceae</taxon>
        <taxon>Mesorhizobium</taxon>
    </lineage>
</organism>
<dbReference type="Proteomes" id="UP000012062">
    <property type="component" value="Unassembled WGS sequence"/>
</dbReference>
<keyword evidence="3" id="KW-1185">Reference proteome</keyword>
<dbReference type="STRING" id="1297569.MESS2_760057"/>
<keyword evidence="1" id="KW-0472">Membrane</keyword>
<keyword evidence="1" id="KW-0812">Transmembrane</keyword>
<proteinExistence type="predicted"/>
<evidence type="ECO:0000313" key="2">
    <source>
        <dbReference type="EMBL" id="CCV08535.1"/>
    </source>
</evidence>
<keyword evidence="1" id="KW-1133">Transmembrane helix</keyword>
<dbReference type="AlphaFoldDB" id="M5EX27"/>
<sequence>MATHDAVRSSSLSASGFDRFSLAEVSSTYRQAPRSVLDRRAVIAHPIDQILRLLYGYSGAQCERFDRQWIVAVHLTGLRKRVISREWKCGLALNFLLGRLPVPFMIAVQAAFTFPNCVCALLDFLMLFVAHCRFLRAGLGQTLGTLKRSGTQYRFRIL</sequence>
<accession>M5EX27</accession>
<protein>
    <submittedName>
        <fullName evidence="2">Uncharacterized protein</fullName>
    </submittedName>
</protein>
<feature type="transmembrane region" description="Helical" evidence="1">
    <location>
        <begin position="112"/>
        <end position="130"/>
    </location>
</feature>
<evidence type="ECO:0000256" key="1">
    <source>
        <dbReference type="SAM" id="Phobius"/>
    </source>
</evidence>
<name>M5EX27_9HYPH</name>
<gene>
    <name evidence="2" type="ORF">MESS2_760057</name>
</gene>